<feature type="transmembrane region" description="Helical" evidence="1">
    <location>
        <begin position="18"/>
        <end position="38"/>
    </location>
</feature>
<evidence type="ECO:0000313" key="3">
    <source>
        <dbReference type="Proteomes" id="UP000776164"/>
    </source>
</evidence>
<dbReference type="RefSeq" id="WP_205109657.1">
    <property type="nucleotide sequence ID" value="NZ_BAAAHT010000002.1"/>
</dbReference>
<dbReference type="EMBL" id="JAFBBU010000001">
    <property type="protein sequence ID" value="MBM7472707.1"/>
    <property type="molecule type" value="Genomic_DNA"/>
</dbReference>
<feature type="transmembrane region" description="Helical" evidence="1">
    <location>
        <begin position="44"/>
        <end position="71"/>
    </location>
</feature>
<accession>A0ABS2L6I1</accession>
<feature type="transmembrane region" description="Helical" evidence="1">
    <location>
        <begin position="177"/>
        <end position="198"/>
    </location>
</feature>
<gene>
    <name evidence="2" type="ORF">JOE66_002341</name>
</gene>
<organism evidence="2 3">
    <name type="scientific">Subtercola frigoramans</name>
    <dbReference type="NCBI Taxonomy" id="120298"/>
    <lineage>
        <taxon>Bacteria</taxon>
        <taxon>Bacillati</taxon>
        <taxon>Actinomycetota</taxon>
        <taxon>Actinomycetes</taxon>
        <taxon>Micrococcales</taxon>
        <taxon>Microbacteriaceae</taxon>
        <taxon>Subtercola</taxon>
    </lineage>
</organism>
<evidence type="ECO:0000256" key="1">
    <source>
        <dbReference type="SAM" id="Phobius"/>
    </source>
</evidence>
<comment type="caution">
    <text evidence="2">The sequence shown here is derived from an EMBL/GenBank/DDBJ whole genome shotgun (WGS) entry which is preliminary data.</text>
</comment>
<feature type="transmembrane region" description="Helical" evidence="1">
    <location>
        <begin position="145"/>
        <end position="171"/>
    </location>
</feature>
<keyword evidence="1" id="KW-0472">Membrane</keyword>
<sequence>MSDTNDATAADRSRLGRWMLVVLLILLNAAVQALLVAGDPIPGVSWWFAVLVLLSFAAVTVTVWLGCALLEPLLYDGADRRPARLRLLVWSAASVAIAAIAGVIVPALAVLPALLAAFVLPPVARGSKAPSHHAASVFRRHPVRAVITAIGGVVLLVLSCLAALLLGFFITGWLAAGLTWVCFGLAGALLVSTTSSLFRHSMNRPSRRGRIGEAVT</sequence>
<name>A0ABS2L6I1_9MICO</name>
<proteinExistence type="predicted"/>
<keyword evidence="3" id="KW-1185">Reference proteome</keyword>
<protein>
    <submittedName>
        <fullName evidence="2">Uncharacterized protein</fullName>
    </submittedName>
</protein>
<keyword evidence="1" id="KW-1133">Transmembrane helix</keyword>
<keyword evidence="1" id="KW-0812">Transmembrane</keyword>
<feature type="transmembrane region" description="Helical" evidence="1">
    <location>
        <begin position="107"/>
        <end position="124"/>
    </location>
</feature>
<reference evidence="2 3" key="1">
    <citation type="submission" date="2021-01" db="EMBL/GenBank/DDBJ databases">
        <title>Sequencing the genomes of 1000 actinobacteria strains.</title>
        <authorList>
            <person name="Klenk H.-P."/>
        </authorList>
    </citation>
    <scope>NUCLEOTIDE SEQUENCE [LARGE SCALE GENOMIC DNA]</scope>
    <source>
        <strain evidence="2 3">DSM 13057</strain>
    </source>
</reference>
<evidence type="ECO:0000313" key="2">
    <source>
        <dbReference type="EMBL" id="MBM7472707.1"/>
    </source>
</evidence>
<dbReference type="Proteomes" id="UP000776164">
    <property type="component" value="Unassembled WGS sequence"/>
</dbReference>